<evidence type="ECO:0000256" key="6">
    <source>
        <dbReference type="SAM" id="Phobius"/>
    </source>
</evidence>
<feature type="transmembrane region" description="Helical" evidence="6">
    <location>
        <begin position="108"/>
        <end position="127"/>
    </location>
</feature>
<dbReference type="AlphaFoldDB" id="A0A1J5RSD3"/>
<dbReference type="CDD" id="cd02862">
    <property type="entry name" value="NorE_like"/>
    <property type="match status" value="1"/>
</dbReference>
<feature type="transmembrane region" description="Helical" evidence="6">
    <location>
        <begin position="192"/>
        <end position="210"/>
    </location>
</feature>
<dbReference type="InterPro" id="IPR013833">
    <property type="entry name" value="Cyt_c_oxidase_su3_a-hlx"/>
</dbReference>
<dbReference type="EC" id="1.10.3.-" evidence="8"/>
<dbReference type="GO" id="GO:0019646">
    <property type="term" value="P:aerobic electron transport chain"/>
    <property type="evidence" value="ECO:0007669"/>
    <property type="project" value="InterPro"/>
</dbReference>
<evidence type="ECO:0000256" key="1">
    <source>
        <dbReference type="ARBA" id="ARBA00004141"/>
    </source>
</evidence>
<dbReference type="GO" id="GO:0016491">
    <property type="term" value="F:oxidoreductase activity"/>
    <property type="evidence" value="ECO:0007669"/>
    <property type="project" value="UniProtKB-KW"/>
</dbReference>
<reference evidence="8" key="1">
    <citation type="submission" date="2016-10" db="EMBL/GenBank/DDBJ databases">
        <title>Sequence of Gallionella enrichment culture.</title>
        <authorList>
            <person name="Poehlein A."/>
            <person name="Muehling M."/>
            <person name="Daniel R."/>
        </authorList>
    </citation>
    <scope>NUCLEOTIDE SEQUENCE</scope>
</reference>
<accession>A0A1J5RSD3</accession>
<dbReference type="SUPFAM" id="SSF81452">
    <property type="entry name" value="Cytochrome c oxidase subunit III-like"/>
    <property type="match status" value="1"/>
</dbReference>
<dbReference type="InterPro" id="IPR035973">
    <property type="entry name" value="Cyt_c_oxidase_su3-like_sf"/>
</dbReference>
<comment type="similarity">
    <text evidence="2">Belongs to the cytochrome c oxidase subunit 3 family.</text>
</comment>
<dbReference type="PANTHER" id="PTHR11403:SF6">
    <property type="entry name" value="NITRIC OXIDE REDUCTASE SUBUNIT E"/>
    <property type="match status" value="1"/>
</dbReference>
<feature type="transmembrane region" description="Helical" evidence="6">
    <location>
        <begin position="35"/>
        <end position="58"/>
    </location>
</feature>
<evidence type="ECO:0000256" key="4">
    <source>
        <dbReference type="ARBA" id="ARBA00022989"/>
    </source>
</evidence>
<keyword evidence="3 6" id="KW-0812">Transmembrane</keyword>
<feature type="transmembrane region" description="Helical" evidence="6">
    <location>
        <begin position="147"/>
        <end position="171"/>
    </location>
</feature>
<evidence type="ECO:0000256" key="3">
    <source>
        <dbReference type="ARBA" id="ARBA00022692"/>
    </source>
</evidence>
<dbReference type="Gene3D" id="1.20.120.80">
    <property type="entry name" value="Cytochrome c oxidase, subunit III, four-helix bundle"/>
    <property type="match status" value="1"/>
</dbReference>
<dbReference type="GO" id="GO:0004129">
    <property type="term" value="F:cytochrome-c oxidase activity"/>
    <property type="evidence" value="ECO:0007669"/>
    <property type="project" value="InterPro"/>
</dbReference>
<dbReference type="InterPro" id="IPR000298">
    <property type="entry name" value="Cyt_c_oxidase-like_su3"/>
</dbReference>
<dbReference type="PROSITE" id="PS50253">
    <property type="entry name" value="COX3"/>
    <property type="match status" value="1"/>
</dbReference>
<dbReference type="PANTHER" id="PTHR11403">
    <property type="entry name" value="CYTOCHROME C OXIDASE SUBUNIT III"/>
    <property type="match status" value="1"/>
</dbReference>
<feature type="transmembrane region" description="Helical" evidence="6">
    <location>
        <begin position="78"/>
        <end position="96"/>
    </location>
</feature>
<evidence type="ECO:0000256" key="2">
    <source>
        <dbReference type="ARBA" id="ARBA00010581"/>
    </source>
</evidence>
<evidence type="ECO:0000313" key="8">
    <source>
        <dbReference type="EMBL" id="OIQ98601.1"/>
    </source>
</evidence>
<dbReference type="EMBL" id="MLJW01000117">
    <property type="protein sequence ID" value="OIQ98601.1"/>
    <property type="molecule type" value="Genomic_DNA"/>
</dbReference>
<gene>
    <name evidence="8" type="primary">qoxC</name>
    <name evidence="8" type="ORF">GALL_194260</name>
</gene>
<proteinExistence type="inferred from homology"/>
<sequence>MDASTNTPDSVMLTEAQQNPNIKSEKGQGDLPGDLALWIFIFAEMLVFGVLFVAYAFTRANNVALFNDSQLTLSQTSGAINTLVLITSSYFVVRGVSAIKRGLSKQCAHWLTGALLLGGVFISIKLVEFYAKFAADITMSTNTFYMFYLSLTFFHFMHVLMGMVILGSIIAKAHRGGYSAQEHAGVETGASFWHMVDFLWIILFPLVYIIR</sequence>
<dbReference type="GO" id="GO:0016020">
    <property type="term" value="C:membrane"/>
    <property type="evidence" value="ECO:0007669"/>
    <property type="project" value="UniProtKB-SubCell"/>
</dbReference>
<feature type="domain" description="Heme-copper oxidase subunit III family profile" evidence="7">
    <location>
        <begin position="35"/>
        <end position="211"/>
    </location>
</feature>
<evidence type="ECO:0000256" key="5">
    <source>
        <dbReference type="ARBA" id="ARBA00023136"/>
    </source>
</evidence>
<keyword evidence="4 6" id="KW-1133">Transmembrane helix</keyword>
<dbReference type="InterPro" id="IPR024791">
    <property type="entry name" value="Cyt_c/ubiquinol_Oxase_su3"/>
</dbReference>
<name>A0A1J5RSD3_9ZZZZ</name>
<organism evidence="8">
    <name type="scientific">mine drainage metagenome</name>
    <dbReference type="NCBI Taxonomy" id="410659"/>
    <lineage>
        <taxon>unclassified sequences</taxon>
        <taxon>metagenomes</taxon>
        <taxon>ecological metagenomes</taxon>
    </lineage>
</organism>
<protein>
    <submittedName>
        <fullName evidence="8">Quinol oxidase subunit 3</fullName>
        <ecNumber evidence="8">1.10.3.-</ecNumber>
    </submittedName>
</protein>
<comment type="subcellular location">
    <subcellularLocation>
        <location evidence="1">Membrane</location>
        <topology evidence="1">Multi-pass membrane protein</topology>
    </subcellularLocation>
</comment>
<comment type="caution">
    <text evidence="8">The sequence shown here is derived from an EMBL/GenBank/DDBJ whole genome shotgun (WGS) entry which is preliminary data.</text>
</comment>
<evidence type="ECO:0000259" key="7">
    <source>
        <dbReference type="PROSITE" id="PS50253"/>
    </source>
</evidence>
<dbReference type="Pfam" id="PF00510">
    <property type="entry name" value="COX3"/>
    <property type="match status" value="1"/>
</dbReference>
<keyword evidence="5 6" id="KW-0472">Membrane</keyword>
<keyword evidence="8" id="KW-0560">Oxidoreductase</keyword>